<dbReference type="InterPro" id="IPR050147">
    <property type="entry name" value="Ser/Thr_Dehydratase"/>
</dbReference>
<dbReference type="FunFam" id="3.40.50.1100:FF:000040">
    <property type="entry name" value="L-serine dehydratase, putative"/>
    <property type="match status" value="1"/>
</dbReference>
<evidence type="ECO:0000256" key="1">
    <source>
        <dbReference type="ARBA" id="ARBA00001933"/>
    </source>
</evidence>
<sequence>MPTVYNKTPLLRPYFLEANRGTSDSSPQVFFKYESFQPGCSFKSRGIGNLILKNAKKVEEEGIKTLEVFSSSGGNAGYAAAVACRELSIPCTVVVPSSTKVRMVEKIRSTGAQVIVSGNFWKEADEYLRNSVINKVDSSKVEPLYVHPFDDPLIWEGHSTIIDEIVESLNDENVHTSKVKGVVCSIGGGGLYNGIIEGLERHALADKIPVIAVETEGCHVFNTCLELGKHVEFEKISSIATSLGSPSISTKTFEYAQKYHSKGVVLQDIDVLETCLRYSEDSNMIIEPACAASVHLAYNVDILEEALNKKLSKDDVIIIIACGGSATTLQDIKDSLAKLKIKN</sequence>
<dbReference type="CDD" id="cd06448">
    <property type="entry name" value="L-Ser-dehyd"/>
    <property type="match status" value="1"/>
</dbReference>
<protein>
    <recommendedName>
        <fullName evidence="5">L-serine ammonia-lyase</fullName>
        <ecNumber evidence="5">4.3.1.17</ecNumber>
    </recommendedName>
</protein>
<keyword evidence="6" id="KW-0312">Gluconeogenesis</keyword>
<dbReference type="PANTHER" id="PTHR48078:SF2">
    <property type="entry name" value="CATABOLIC L-SERINE_THREONINE DEHYDRATASE"/>
    <property type="match status" value="1"/>
</dbReference>
<comment type="similarity">
    <text evidence="4">Belongs to the serine/threonine dehydratase family.</text>
</comment>
<gene>
    <name evidence="12" type="primary">KAFR0F04430</name>
    <name evidence="12" type="ORF">KAFR_0F04430</name>
</gene>
<dbReference type="GeneID" id="13884505"/>
<proteinExistence type="inferred from homology"/>
<evidence type="ECO:0000256" key="7">
    <source>
        <dbReference type="ARBA" id="ARBA00022490"/>
    </source>
</evidence>
<dbReference type="PANTHER" id="PTHR48078">
    <property type="entry name" value="THREONINE DEHYDRATASE, MITOCHONDRIAL-RELATED"/>
    <property type="match status" value="1"/>
</dbReference>
<evidence type="ECO:0000256" key="10">
    <source>
        <dbReference type="ARBA" id="ARBA00049406"/>
    </source>
</evidence>
<dbReference type="PROSITE" id="PS00165">
    <property type="entry name" value="DEHYDRATASE_SER_THR"/>
    <property type="match status" value="1"/>
</dbReference>
<evidence type="ECO:0000256" key="9">
    <source>
        <dbReference type="ARBA" id="ARBA00023239"/>
    </source>
</evidence>
<dbReference type="GO" id="GO:0005737">
    <property type="term" value="C:cytoplasm"/>
    <property type="evidence" value="ECO:0007669"/>
    <property type="project" value="UniProtKB-SubCell"/>
</dbReference>
<evidence type="ECO:0000259" key="11">
    <source>
        <dbReference type="Pfam" id="PF00291"/>
    </source>
</evidence>
<evidence type="ECO:0000256" key="3">
    <source>
        <dbReference type="ARBA" id="ARBA00004742"/>
    </source>
</evidence>
<dbReference type="RefSeq" id="XP_003958173.1">
    <property type="nucleotide sequence ID" value="XM_003958124.1"/>
</dbReference>
<dbReference type="EC" id="4.3.1.17" evidence="5"/>
<dbReference type="GO" id="GO:0006567">
    <property type="term" value="P:L-threonine catabolic process"/>
    <property type="evidence" value="ECO:0007669"/>
    <property type="project" value="TreeGrafter"/>
</dbReference>
<comment type="catalytic activity">
    <reaction evidence="10">
        <text>L-serine = pyruvate + NH4(+)</text>
        <dbReference type="Rhea" id="RHEA:19169"/>
        <dbReference type="ChEBI" id="CHEBI:15361"/>
        <dbReference type="ChEBI" id="CHEBI:28938"/>
        <dbReference type="ChEBI" id="CHEBI:33384"/>
        <dbReference type="EC" id="4.3.1.17"/>
    </reaction>
</comment>
<comment type="subcellular location">
    <subcellularLocation>
        <location evidence="2">Cytoplasm</location>
    </subcellularLocation>
</comment>
<dbReference type="SUPFAM" id="SSF53686">
    <property type="entry name" value="Tryptophan synthase beta subunit-like PLP-dependent enzymes"/>
    <property type="match status" value="1"/>
</dbReference>
<evidence type="ECO:0000256" key="4">
    <source>
        <dbReference type="ARBA" id="ARBA00010869"/>
    </source>
</evidence>
<dbReference type="GO" id="GO:0009097">
    <property type="term" value="P:isoleucine biosynthetic process"/>
    <property type="evidence" value="ECO:0007669"/>
    <property type="project" value="TreeGrafter"/>
</dbReference>
<dbReference type="GO" id="GO:0004794">
    <property type="term" value="F:threonine deaminase activity"/>
    <property type="evidence" value="ECO:0007669"/>
    <property type="project" value="TreeGrafter"/>
</dbReference>
<organism evidence="12 13">
    <name type="scientific">Kazachstania africana (strain ATCC 22294 / BCRC 22015 / CBS 2517 / CECT 1963 / NBRC 1671 / NRRL Y-8276)</name>
    <name type="common">Yeast</name>
    <name type="synonym">Kluyveromyces africanus</name>
    <dbReference type="NCBI Taxonomy" id="1071382"/>
    <lineage>
        <taxon>Eukaryota</taxon>
        <taxon>Fungi</taxon>
        <taxon>Dikarya</taxon>
        <taxon>Ascomycota</taxon>
        <taxon>Saccharomycotina</taxon>
        <taxon>Saccharomycetes</taxon>
        <taxon>Saccharomycetales</taxon>
        <taxon>Saccharomycetaceae</taxon>
        <taxon>Kazachstania</taxon>
    </lineage>
</organism>
<dbReference type="Pfam" id="PF00291">
    <property type="entry name" value="PALP"/>
    <property type="match status" value="1"/>
</dbReference>
<dbReference type="EMBL" id="HE650826">
    <property type="protein sequence ID" value="CCF59038.1"/>
    <property type="molecule type" value="Genomic_DNA"/>
</dbReference>
<evidence type="ECO:0000256" key="2">
    <source>
        <dbReference type="ARBA" id="ARBA00004496"/>
    </source>
</evidence>
<evidence type="ECO:0000256" key="8">
    <source>
        <dbReference type="ARBA" id="ARBA00022898"/>
    </source>
</evidence>
<comment type="cofactor">
    <cofactor evidence="1">
        <name>pyridoxal 5'-phosphate</name>
        <dbReference type="ChEBI" id="CHEBI:597326"/>
    </cofactor>
</comment>
<dbReference type="eggNOG" id="KOG1250">
    <property type="taxonomic scope" value="Eukaryota"/>
</dbReference>
<dbReference type="STRING" id="1071382.H2AXD8"/>
<evidence type="ECO:0000256" key="5">
    <source>
        <dbReference type="ARBA" id="ARBA00012093"/>
    </source>
</evidence>
<keyword evidence="13" id="KW-1185">Reference proteome</keyword>
<accession>H2AXD8</accession>
<keyword evidence="9" id="KW-0456">Lyase</keyword>
<evidence type="ECO:0000313" key="12">
    <source>
        <dbReference type="EMBL" id="CCF59038.1"/>
    </source>
</evidence>
<dbReference type="AlphaFoldDB" id="H2AXD8"/>
<evidence type="ECO:0000256" key="6">
    <source>
        <dbReference type="ARBA" id="ARBA00022432"/>
    </source>
</evidence>
<dbReference type="InParanoid" id="H2AXD8"/>
<dbReference type="InterPro" id="IPR000634">
    <property type="entry name" value="Ser/Thr_deHydtase_PyrdxlP-BS"/>
</dbReference>
<dbReference type="GO" id="GO:0006094">
    <property type="term" value="P:gluconeogenesis"/>
    <property type="evidence" value="ECO:0007669"/>
    <property type="project" value="UniProtKB-KW"/>
</dbReference>
<dbReference type="HOGENOM" id="CLU_021152_3_1_1"/>
<name>H2AXD8_KAZAF</name>
<dbReference type="InterPro" id="IPR036052">
    <property type="entry name" value="TrpB-like_PALP_sf"/>
</dbReference>
<dbReference type="OrthoDB" id="7773036at2759"/>
<dbReference type="Gene3D" id="3.40.50.1100">
    <property type="match status" value="2"/>
</dbReference>
<dbReference type="GO" id="GO:0003941">
    <property type="term" value="F:L-serine ammonia-lyase activity"/>
    <property type="evidence" value="ECO:0007669"/>
    <property type="project" value="UniProtKB-EC"/>
</dbReference>
<dbReference type="InterPro" id="IPR001926">
    <property type="entry name" value="TrpB-like_PALP"/>
</dbReference>
<dbReference type="Proteomes" id="UP000005220">
    <property type="component" value="Chromosome 6"/>
</dbReference>
<dbReference type="KEGG" id="kaf:KAFR_0F04430"/>
<dbReference type="GO" id="GO:0030170">
    <property type="term" value="F:pyridoxal phosphate binding"/>
    <property type="evidence" value="ECO:0007669"/>
    <property type="project" value="InterPro"/>
</dbReference>
<dbReference type="GO" id="GO:0006565">
    <property type="term" value="P:L-serine catabolic process"/>
    <property type="evidence" value="ECO:0007669"/>
    <property type="project" value="TreeGrafter"/>
</dbReference>
<keyword evidence="7" id="KW-0963">Cytoplasm</keyword>
<reference evidence="12 13" key="1">
    <citation type="journal article" date="2011" name="Proc. Natl. Acad. Sci. U.S.A.">
        <title>Evolutionary erosion of yeast sex chromosomes by mating-type switching accidents.</title>
        <authorList>
            <person name="Gordon J.L."/>
            <person name="Armisen D."/>
            <person name="Proux-Wera E."/>
            <person name="Oheigeartaigh S.S."/>
            <person name="Byrne K.P."/>
            <person name="Wolfe K.H."/>
        </authorList>
    </citation>
    <scope>NUCLEOTIDE SEQUENCE [LARGE SCALE GENOMIC DNA]</scope>
    <source>
        <strain evidence="13">ATCC 22294 / BCRC 22015 / CBS 2517 / CECT 1963 / NBRC 1671 / NRRL Y-8276</strain>
    </source>
</reference>
<feature type="domain" description="Tryptophan synthase beta chain-like PALP" evidence="11">
    <location>
        <begin position="5"/>
        <end position="323"/>
    </location>
</feature>
<comment type="pathway">
    <text evidence="3">Carbohydrate biosynthesis; gluconeogenesis.</text>
</comment>
<evidence type="ECO:0000313" key="13">
    <source>
        <dbReference type="Proteomes" id="UP000005220"/>
    </source>
</evidence>
<keyword evidence="8" id="KW-0663">Pyridoxal phosphate</keyword>